<proteinExistence type="inferred from homology"/>
<protein>
    <recommendedName>
        <fullName evidence="2">Anti-sigma factor antagonist</fullName>
    </recommendedName>
</protein>
<dbReference type="NCBIfam" id="TIGR00377">
    <property type="entry name" value="ant_ant_sig"/>
    <property type="match status" value="1"/>
</dbReference>
<dbReference type="InterPro" id="IPR003658">
    <property type="entry name" value="Anti-sigma_ant"/>
</dbReference>
<evidence type="ECO:0000256" key="1">
    <source>
        <dbReference type="ARBA" id="ARBA00009013"/>
    </source>
</evidence>
<dbReference type="eggNOG" id="COG1366">
    <property type="taxonomic scope" value="Bacteria"/>
</dbReference>
<dbReference type="InterPro" id="IPR036513">
    <property type="entry name" value="STAS_dom_sf"/>
</dbReference>
<organism evidence="4 5">
    <name type="scientific">Roseivivax marinus</name>
    <dbReference type="NCBI Taxonomy" id="1379903"/>
    <lineage>
        <taxon>Bacteria</taxon>
        <taxon>Pseudomonadati</taxon>
        <taxon>Pseudomonadota</taxon>
        <taxon>Alphaproteobacteria</taxon>
        <taxon>Rhodobacterales</taxon>
        <taxon>Roseobacteraceae</taxon>
        <taxon>Roseivivax</taxon>
    </lineage>
</organism>
<dbReference type="CDD" id="cd07043">
    <property type="entry name" value="STAS_anti-anti-sigma_factors"/>
    <property type="match status" value="1"/>
</dbReference>
<dbReference type="AlphaFoldDB" id="W4HL92"/>
<reference evidence="4 5" key="1">
    <citation type="journal article" date="2014" name="Antonie Van Leeuwenhoek">
        <title>Roseivivax atlanticus sp. nov., isolated from surface seawater of the Atlantic Ocean.</title>
        <authorList>
            <person name="Li G."/>
            <person name="Lai Q."/>
            <person name="Liu X."/>
            <person name="Sun F."/>
            <person name="Shao Z."/>
        </authorList>
    </citation>
    <scope>NUCLEOTIDE SEQUENCE [LARGE SCALE GENOMIC DNA]</scope>
    <source>
        <strain evidence="4 5">22II-s10s</strain>
    </source>
</reference>
<accession>W4HL92</accession>
<evidence type="ECO:0000259" key="3">
    <source>
        <dbReference type="PROSITE" id="PS50801"/>
    </source>
</evidence>
<dbReference type="RefSeq" id="WP_043842819.1">
    <property type="nucleotide sequence ID" value="NZ_AQQW01000003.1"/>
</dbReference>
<dbReference type="PATRIC" id="fig|1317118.6.peg.1170"/>
<name>W4HL92_9RHOB</name>
<gene>
    <name evidence="4" type="ORF">ATO8_05676</name>
</gene>
<dbReference type="PANTHER" id="PTHR33495:SF2">
    <property type="entry name" value="ANTI-SIGMA FACTOR ANTAGONIST TM_1081-RELATED"/>
    <property type="match status" value="1"/>
</dbReference>
<dbReference type="EMBL" id="AQQW01000003">
    <property type="protein sequence ID" value="ETW13494.1"/>
    <property type="molecule type" value="Genomic_DNA"/>
</dbReference>
<dbReference type="GO" id="GO:0043856">
    <property type="term" value="F:anti-sigma factor antagonist activity"/>
    <property type="evidence" value="ECO:0007669"/>
    <property type="project" value="InterPro"/>
</dbReference>
<dbReference type="PANTHER" id="PTHR33495">
    <property type="entry name" value="ANTI-SIGMA FACTOR ANTAGONIST TM_1081-RELATED-RELATED"/>
    <property type="match status" value="1"/>
</dbReference>
<dbReference type="Pfam" id="PF01740">
    <property type="entry name" value="STAS"/>
    <property type="match status" value="1"/>
</dbReference>
<comment type="caution">
    <text evidence="4">The sequence shown here is derived from an EMBL/GenBank/DDBJ whole genome shotgun (WGS) entry which is preliminary data.</text>
</comment>
<dbReference type="Gene3D" id="3.30.750.24">
    <property type="entry name" value="STAS domain"/>
    <property type="match status" value="1"/>
</dbReference>
<evidence type="ECO:0000256" key="2">
    <source>
        <dbReference type="RuleBase" id="RU003749"/>
    </source>
</evidence>
<keyword evidence="5" id="KW-1185">Reference proteome</keyword>
<sequence length="112" mass="12138">MNLTIEARPGALIVRVPEARIDAAVAIQFKDAMRAVTEGAPGRVFLDLHRVDFVDSSGLGAIVAAMKQLGPERRLDLVALTPNVDKVFRLTRMDTIFAIHDDLDAALAGQDD</sequence>
<dbReference type="STRING" id="1379903.ATO8_05676"/>
<dbReference type="PROSITE" id="PS50801">
    <property type="entry name" value="STAS"/>
    <property type="match status" value="1"/>
</dbReference>
<comment type="similarity">
    <text evidence="1 2">Belongs to the anti-sigma-factor antagonist family.</text>
</comment>
<feature type="domain" description="STAS" evidence="3">
    <location>
        <begin position="18"/>
        <end position="110"/>
    </location>
</feature>
<evidence type="ECO:0000313" key="4">
    <source>
        <dbReference type="EMBL" id="ETW13494.1"/>
    </source>
</evidence>
<evidence type="ECO:0000313" key="5">
    <source>
        <dbReference type="Proteomes" id="UP000019063"/>
    </source>
</evidence>
<dbReference type="InterPro" id="IPR002645">
    <property type="entry name" value="STAS_dom"/>
</dbReference>
<dbReference type="SUPFAM" id="SSF52091">
    <property type="entry name" value="SpoIIaa-like"/>
    <property type="match status" value="1"/>
</dbReference>
<dbReference type="Proteomes" id="UP000019063">
    <property type="component" value="Unassembled WGS sequence"/>
</dbReference>